<dbReference type="Gene3D" id="3.30.565.10">
    <property type="entry name" value="Histidine kinase-like ATPase, C-terminal domain"/>
    <property type="match status" value="1"/>
</dbReference>
<evidence type="ECO:0000259" key="4">
    <source>
        <dbReference type="Pfam" id="PF06580"/>
    </source>
</evidence>
<feature type="transmembrane region" description="Helical" evidence="3">
    <location>
        <begin position="782"/>
        <end position="801"/>
    </location>
</feature>
<evidence type="ECO:0000256" key="2">
    <source>
        <dbReference type="SAM" id="MobiDB-lite"/>
    </source>
</evidence>
<dbReference type="PANTHER" id="PTHR34220">
    <property type="entry name" value="SENSOR HISTIDINE KINASE YPDA"/>
    <property type="match status" value="1"/>
</dbReference>
<keyword evidence="3" id="KW-0812">Transmembrane</keyword>
<sequence length="1078" mass="124303">MGVWRCMTNPCNLIRQCPARRMNSIRLASFLRHLLFFAIGAIGFCGADQSLAQQFADRKYGVYDGLTYAHVLRLHQDRAGRLWISTVYGLNIYDGTLPISNHRRFPQLPDVNIDEMVSMPDGTLWANTNVRMFKINLTGPTGLAIKEFKVDYGPGAVQRRIRFLTADNRDQLWFTTRTATPNVGQRLYCWRQGQNEDVTRRFFSKPEQRFRGVLADQANRRLLIATEDGRLWQLNDKQLTEIRSNVGVTQLLADPIGRIYALAGTTLYRIDGQTLHRLYDVPVPESYLVCCAVGLHGELAFQKRVGDLDVCWYDGKTVVNSHISTSPVDHLLFDRQGELWIATSHNGLFHLRLNGWRYFDYSEGWLDETNSVSQDRNGKIWFGSWGYGLSRLTAQGIVADSTYHQGRLIRYFYPATRHDTEGNIVFASGENQGVFHFDGEHLRSFPGTDTTGIIAAFYDDSARNRYLLATTRSILIYNRRTLALTDVIAVPFDEQYNDIERDKFGRFWIGGYKTNLIWDGRSRSVQTLRKTDKRLPVQMLNEIRRDKRGNLWLSTDQGLWLYDYKRYRHIAADYIQKTITYCRFLGRYLIIGTLEGLFVMDMERFYQSGEEWIAYFDMDNGFRGSQCLFNGYLHDTQGRVWIPTRDRMMMIPEKQLLNLLKPVQAGIHSFRDLRTGQTIVDESSELRLSSGQNDIEVIFREPEAHNILANTTYSYRLERLDGQSDRAHLEWSAPVKRRTVTFRNLTDGRYRLTIKVVRANGLWNTRPYVQVFRIAPPWWATWWFRTCLIVGVVAGLAYLRVRQVRAVSRRRLKTARTQRRLAQLETEAANKQKQLAEASRQRALLELRAITNQIDPHFVSNFLMTVQSVAFENDPETIVSYLAKFGAIFRNQLTSRSRVFWTLGEELEFVNNYLELEHVRFGDRIRFSVDVRSDVPANTHLPKMLIQGYVSNAIKHGLENKPEGGTVQLTVRQADDRLFICVEDDGVGLDLAKQYRRRSTGRGLSINEAIFNQLNEYNNEPSWQRITDLIKMEPGRCGVRQEASIPLYPKLPPEEAAVDPVDSRPVPKPDASSALNPG</sequence>
<dbReference type="AlphaFoldDB" id="A0A418M050"/>
<keyword evidence="3" id="KW-1133">Transmembrane helix</keyword>
<keyword evidence="3" id="KW-0472">Membrane</keyword>
<feature type="coiled-coil region" evidence="1">
    <location>
        <begin position="814"/>
        <end position="848"/>
    </location>
</feature>
<reference evidence="5 6" key="1">
    <citation type="submission" date="2018-08" db="EMBL/GenBank/DDBJ databases">
        <title>Fibrisoma montanum sp. nov., isolated from Danxia mountain soil.</title>
        <authorList>
            <person name="Huang Y."/>
        </authorList>
    </citation>
    <scope>NUCLEOTIDE SEQUENCE [LARGE SCALE GENOMIC DNA]</scope>
    <source>
        <strain evidence="5 6">HYT19</strain>
    </source>
</reference>
<name>A0A418M050_9BACT</name>
<feature type="domain" description="Signal transduction histidine kinase internal region" evidence="4">
    <location>
        <begin position="846"/>
        <end position="925"/>
    </location>
</feature>
<dbReference type="Proteomes" id="UP000283523">
    <property type="component" value="Unassembled WGS sequence"/>
</dbReference>
<organism evidence="5 6">
    <name type="scientific">Fibrisoma montanum</name>
    <dbReference type="NCBI Taxonomy" id="2305895"/>
    <lineage>
        <taxon>Bacteria</taxon>
        <taxon>Pseudomonadati</taxon>
        <taxon>Bacteroidota</taxon>
        <taxon>Cytophagia</taxon>
        <taxon>Cytophagales</taxon>
        <taxon>Spirosomataceae</taxon>
        <taxon>Fibrisoma</taxon>
    </lineage>
</organism>
<dbReference type="SUPFAM" id="SSF55874">
    <property type="entry name" value="ATPase domain of HSP90 chaperone/DNA topoisomerase II/histidine kinase"/>
    <property type="match status" value="1"/>
</dbReference>
<keyword evidence="1" id="KW-0175">Coiled coil</keyword>
<gene>
    <name evidence="5" type="ORF">DYU11_26000</name>
</gene>
<dbReference type="GO" id="GO:0016020">
    <property type="term" value="C:membrane"/>
    <property type="evidence" value="ECO:0007669"/>
    <property type="project" value="InterPro"/>
</dbReference>
<evidence type="ECO:0000256" key="1">
    <source>
        <dbReference type="SAM" id="Coils"/>
    </source>
</evidence>
<accession>A0A418M050</accession>
<keyword evidence="6" id="KW-1185">Reference proteome</keyword>
<dbReference type="InterPro" id="IPR011047">
    <property type="entry name" value="Quinoprotein_ADH-like_sf"/>
</dbReference>
<dbReference type="Gene3D" id="2.60.40.10">
    <property type="entry name" value="Immunoglobulins"/>
    <property type="match status" value="1"/>
</dbReference>
<dbReference type="InterPro" id="IPR036890">
    <property type="entry name" value="HATPase_C_sf"/>
</dbReference>
<evidence type="ECO:0000313" key="6">
    <source>
        <dbReference type="Proteomes" id="UP000283523"/>
    </source>
</evidence>
<dbReference type="PANTHER" id="PTHR34220:SF7">
    <property type="entry name" value="SENSOR HISTIDINE KINASE YPDA"/>
    <property type="match status" value="1"/>
</dbReference>
<comment type="caution">
    <text evidence="5">The sequence shown here is derived from an EMBL/GenBank/DDBJ whole genome shotgun (WGS) entry which is preliminary data.</text>
</comment>
<dbReference type="Gene3D" id="2.130.10.10">
    <property type="entry name" value="YVTN repeat-like/Quinoprotein amine dehydrogenase"/>
    <property type="match status" value="3"/>
</dbReference>
<dbReference type="InterPro" id="IPR050640">
    <property type="entry name" value="Bact_2-comp_sensor_kinase"/>
</dbReference>
<dbReference type="GO" id="GO:0000155">
    <property type="term" value="F:phosphorelay sensor kinase activity"/>
    <property type="evidence" value="ECO:0007669"/>
    <property type="project" value="InterPro"/>
</dbReference>
<protein>
    <recommendedName>
        <fullName evidence="4">Signal transduction histidine kinase internal region domain-containing protein</fullName>
    </recommendedName>
</protein>
<dbReference type="InterPro" id="IPR013783">
    <property type="entry name" value="Ig-like_fold"/>
</dbReference>
<evidence type="ECO:0000313" key="5">
    <source>
        <dbReference type="EMBL" id="RIV18956.1"/>
    </source>
</evidence>
<evidence type="ECO:0000256" key="3">
    <source>
        <dbReference type="SAM" id="Phobius"/>
    </source>
</evidence>
<dbReference type="Pfam" id="PF06580">
    <property type="entry name" value="His_kinase"/>
    <property type="match status" value="1"/>
</dbReference>
<dbReference type="InterPro" id="IPR015943">
    <property type="entry name" value="WD40/YVTN_repeat-like_dom_sf"/>
</dbReference>
<proteinExistence type="predicted"/>
<dbReference type="EMBL" id="QXED01000009">
    <property type="protein sequence ID" value="RIV18956.1"/>
    <property type="molecule type" value="Genomic_DNA"/>
</dbReference>
<dbReference type="SUPFAM" id="SSF50998">
    <property type="entry name" value="Quinoprotein alcohol dehydrogenase-like"/>
    <property type="match status" value="1"/>
</dbReference>
<dbReference type="InterPro" id="IPR010559">
    <property type="entry name" value="Sig_transdc_His_kin_internal"/>
</dbReference>
<feature type="region of interest" description="Disordered" evidence="2">
    <location>
        <begin position="1046"/>
        <end position="1078"/>
    </location>
</feature>